<reference evidence="1 2" key="1">
    <citation type="submission" date="2013-09" db="EMBL/GenBank/DDBJ databases">
        <title>Corchorus capsularis genome sequencing.</title>
        <authorList>
            <person name="Alam M."/>
            <person name="Haque M.S."/>
            <person name="Islam M.S."/>
            <person name="Emdad E.M."/>
            <person name="Islam M.M."/>
            <person name="Ahmed B."/>
            <person name="Halim A."/>
            <person name="Hossen Q.M.M."/>
            <person name="Hossain M.Z."/>
            <person name="Ahmed R."/>
            <person name="Khan M.M."/>
            <person name="Islam R."/>
            <person name="Rashid M.M."/>
            <person name="Khan S.A."/>
            <person name="Rahman M.S."/>
            <person name="Alam M."/>
        </authorList>
    </citation>
    <scope>NUCLEOTIDE SEQUENCE [LARGE SCALE GENOMIC DNA]</scope>
    <source>
        <strain evidence="2">cv. CVL-1</strain>
        <tissue evidence="1">Whole seedling</tissue>
    </source>
</reference>
<sequence length="176" mass="20668">MYRSWNYSNETEMFVPARHWRLRKRACLPNNFSNRSFSKRVVGNEQKEWECEVGNFKQQKYNSKGINMNNHIKLQPMEEASNVLEHNQNDRFRWLVGKKLKDADVEEKLREVCELSLSFAPSSPTIPKSEKKGYICPRFDDLRLSHPTFIRTSKISKTNSTTNNNHINLDLTISTS</sequence>
<accession>A0A1R3K919</accession>
<protein>
    <submittedName>
        <fullName evidence="1">Uncharacterized protein</fullName>
    </submittedName>
</protein>
<keyword evidence="2" id="KW-1185">Reference proteome</keyword>
<dbReference type="Gramene" id="OMP03556">
    <property type="protein sequence ID" value="OMP03556"/>
    <property type="gene ID" value="CCACVL1_02362"/>
</dbReference>
<name>A0A1R3K919_COCAP</name>
<dbReference type="AlphaFoldDB" id="A0A1R3K919"/>
<gene>
    <name evidence="1" type="ORF">CCACVL1_02362</name>
</gene>
<proteinExistence type="predicted"/>
<organism evidence="1 2">
    <name type="scientific">Corchorus capsularis</name>
    <name type="common">Jute</name>
    <dbReference type="NCBI Taxonomy" id="210143"/>
    <lineage>
        <taxon>Eukaryota</taxon>
        <taxon>Viridiplantae</taxon>
        <taxon>Streptophyta</taxon>
        <taxon>Embryophyta</taxon>
        <taxon>Tracheophyta</taxon>
        <taxon>Spermatophyta</taxon>
        <taxon>Magnoliopsida</taxon>
        <taxon>eudicotyledons</taxon>
        <taxon>Gunneridae</taxon>
        <taxon>Pentapetalae</taxon>
        <taxon>rosids</taxon>
        <taxon>malvids</taxon>
        <taxon>Malvales</taxon>
        <taxon>Malvaceae</taxon>
        <taxon>Grewioideae</taxon>
        <taxon>Apeibeae</taxon>
        <taxon>Corchorus</taxon>
    </lineage>
</organism>
<dbReference type="Proteomes" id="UP000188268">
    <property type="component" value="Unassembled WGS sequence"/>
</dbReference>
<comment type="caution">
    <text evidence="1">The sequence shown here is derived from an EMBL/GenBank/DDBJ whole genome shotgun (WGS) entry which is preliminary data.</text>
</comment>
<evidence type="ECO:0000313" key="2">
    <source>
        <dbReference type="Proteomes" id="UP000188268"/>
    </source>
</evidence>
<evidence type="ECO:0000313" key="1">
    <source>
        <dbReference type="EMBL" id="OMP03556.1"/>
    </source>
</evidence>
<dbReference type="EMBL" id="AWWV01006023">
    <property type="protein sequence ID" value="OMP03556.1"/>
    <property type="molecule type" value="Genomic_DNA"/>
</dbReference>